<dbReference type="EMBL" id="JACIEZ010000011">
    <property type="protein sequence ID" value="MBB4066798.1"/>
    <property type="molecule type" value="Genomic_DNA"/>
</dbReference>
<keyword evidence="3" id="KW-1185">Reference proteome</keyword>
<keyword evidence="1" id="KW-0175">Coiled coil</keyword>
<gene>
    <name evidence="2" type="ORF">GGR23_004016</name>
</gene>
<dbReference type="RefSeq" id="WP_183368051.1">
    <property type="nucleotide sequence ID" value="NZ_JACIEZ010000011.1"/>
</dbReference>
<evidence type="ECO:0000256" key="1">
    <source>
        <dbReference type="SAM" id="Coils"/>
    </source>
</evidence>
<comment type="caution">
    <text evidence="2">The sequence shown here is derived from an EMBL/GenBank/DDBJ whole genome shotgun (WGS) entry which is preliminary data.</text>
</comment>
<sequence length="209" mass="22390">MTVTNEIKCYACEDNPKAPNIPCAICGAAALAAAPVGVTVKPLVWEEAGARLRARAGDREYLLNITADGKSWAGGTRPYAPEVNLTWSSIKDCAFVTLDAAKSAAQADFERRILSALTTPPADREEIERLNELKDRLYLRLHHDEETINGLEARAAAAEVRVKALEGDASVLLSQIEALQEAAGHRLEGEDATVVEAIRAALKGGEDNG</sequence>
<dbReference type="Proteomes" id="UP000528286">
    <property type="component" value="Unassembled WGS sequence"/>
</dbReference>
<proteinExistence type="predicted"/>
<evidence type="ECO:0000313" key="3">
    <source>
        <dbReference type="Proteomes" id="UP000528286"/>
    </source>
</evidence>
<feature type="coiled-coil region" evidence="1">
    <location>
        <begin position="148"/>
        <end position="182"/>
    </location>
</feature>
<accession>A0A7W6JAE2</accession>
<name>A0A7W6JAE2_9HYPH</name>
<protein>
    <submittedName>
        <fullName evidence="2">Uncharacterized protein</fullName>
    </submittedName>
</protein>
<dbReference type="AlphaFoldDB" id="A0A7W6JAE2"/>
<reference evidence="2 3" key="1">
    <citation type="submission" date="2020-08" db="EMBL/GenBank/DDBJ databases">
        <title>Genomic Encyclopedia of Type Strains, Phase IV (KMG-IV): sequencing the most valuable type-strain genomes for metagenomic binning, comparative biology and taxonomic classification.</title>
        <authorList>
            <person name="Goeker M."/>
        </authorList>
    </citation>
    <scope>NUCLEOTIDE SEQUENCE [LARGE SCALE GENOMIC DNA]</scope>
    <source>
        <strain evidence="2 3">DSM 29853</strain>
    </source>
</reference>
<evidence type="ECO:0000313" key="2">
    <source>
        <dbReference type="EMBL" id="MBB4066798.1"/>
    </source>
</evidence>
<organism evidence="2 3">
    <name type="scientific">Gellertiella hungarica</name>
    <dbReference type="NCBI Taxonomy" id="1572859"/>
    <lineage>
        <taxon>Bacteria</taxon>
        <taxon>Pseudomonadati</taxon>
        <taxon>Pseudomonadota</taxon>
        <taxon>Alphaproteobacteria</taxon>
        <taxon>Hyphomicrobiales</taxon>
        <taxon>Rhizobiaceae</taxon>
        <taxon>Gellertiella</taxon>
    </lineage>
</organism>